<dbReference type="GO" id="GO:0004497">
    <property type="term" value="F:monooxygenase activity"/>
    <property type="evidence" value="ECO:0007669"/>
    <property type="project" value="UniProtKB-KW"/>
</dbReference>
<dbReference type="GeneID" id="5126855"/>
<dbReference type="InParanoid" id="A5DGE9"/>
<evidence type="ECO:0000313" key="7">
    <source>
        <dbReference type="EMBL" id="EDK38252.2"/>
    </source>
</evidence>
<sequence length="424" mass="47085">MTHDRLDIVVVGGGIAGLSAAISIALNGHNAIVLEAAKEVKEVGAGIQISSNSTKILKRWGIWDTLEPKANIPLFTDFRHYKTNEIYSVADHTLMAELYGGPFGNLHRATLHQSLLDKALSLGVVVQPNSRVHSINFDEPSVTLENQIVVRGDFIVGADGYKSKCSENFRGAHDKPKFSGDMAYRIIVDFDDVSQDVLLEDIANDNCIHYWMGPDTHFVSYACDNNRYYNVVILTKCDREPDFGTSSSEADLQEMCAKFKDWHPLLQQMLTKVKATSTWQLWMRDTASEWSHANGQFTLAGDAAHVTVPYIGQGAGMGIEDGCVIGEALGRIKSKKDLATAVQAYDKVRIERCARIVQMSRDMGVIMHLQDGPAAESRNEIMKLPFPLKGDPNLWRDPSNAEWLYGFDPFKATEEAFNNCSHNS</sequence>
<dbReference type="PANTHER" id="PTHR13789:SF147">
    <property type="entry name" value="PUTATIVE (AFU_ORTHOLOGUE AFUA_2G01950)-RELATED"/>
    <property type="match status" value="1"/>
</dbReference>
<feature type="domain" description="FAD-binding" evidence="6">
    <location>
        <begin position="6"/>
        <end position="359"/>
    </location>
</feature>
<dbReference type="InterPro" id="IPR036188">
    <property type="entry name" value="FAD/NAD-bd_sf"/>
</dbReference>
<accession>A5DGE9</accession>
<comment type="similarity">
    <text evidence="1">Belongs to the paxM FAD-dependent monooxygenase family.</text>
</comment>
<dbReference type="PANTHER" id="PTHR13789">
    <property type="entry name" value="MONOOXYGENASE"/>
    <property type="match status" value="1"/>
</dbReference>
<dbReference type="eggNOG" id="KOG2614">
    <property type="taxonomic scope" value="Eukaryota"/>
</dbReference>
<gene>
    <name evidence="7" type="ORF">PGUG_02350</name>
</gene>
<dbReference type="Proteomes" id="UP000001997">
    <property type="component" value="Unassembled WGS sequence"/>
</dbReference>
<dbReference type="SUPFAM" id="SSF54373">
    <property type="entry name" value="FAD-linked reductases, C-terminal domain"/>
    <property type="match status" value="1"/>
</dbReference>
<dbReference type="OrthoDB" id="9993796at2759"/>
<dbReference type="KEGG" id="pgu:PGUG_02350"/>
<evidence type="ECO:0000256" key="3">
    <source>
        <dbReference type="ARBA" id="ARBA00022827"/>
    </source>
</evidence>
<evidence type="ECO:0000313" key="8">
    <source>
        <dbReference type="Proteomes" id="UP000001997"/>
    </source>
</evidence>
<dbReference type="GO" id="GO:0071949">
    <property type="term" value="F:FAD binding"/>
    <property type="evidence" value="ECO:0007669"/>
    <property type="project" value="InterPro"/>
</dbReference>
<dbReference type="Gene3D" id="3.50.50.60">
    <property type="entry name" value="FAD/NAD(P)-binding domain"/>
    <property type="match status" value="1"/>
</dbReference>
<keyword evidence="5" id="KW-0503">Monooxygenase</keyword>
<dbReference type="SUPFAM" id="SSF51905">
    <property type="entry name" value="FAD/NAD(P)-binding domain"/>
    <property type="match status" value="1"/>
</dbReference>
<dbReference type="InterPro" id="IPR050493">
    <property type="entry name" value="FAD-dep_Monooxygenase_BioMet"/>
</dbReference>
<name>A5DGE9_PICGU</name>
<evidence type="ECO:0000256" key="2">
    <source>
        <dbReference type="ARBA" id="ARBA00022630"/>
    </source>
</evidence>
<dbReference type="PRINTS" id="PR00420">
    <property type="entry name" value="RNGMNOXGNASE"/>
</dbReference>
<dbReference type="EMBL" id="CH408157">
    <property type="protein sequence ID" value="EDK38252.2"/>
    <property type="molecule type" value="Genomic_DNA"/>
</dbReference>
<evidence type="ECO:0000256" key="4">
    <source>
        <dbReference type="ARBA" id="ARBA00023002"/>
    </source>
</evidence>
<organism evidence="7 8">
    <name type="scientific">Meyerozyma guilliermondii (strain ATCC 6260 / CBS 566 / DSM 6381 / JCM 1539 / NBRC 10279 / NRRL Y-324)</name>
    <name type="common">Yeast</name>
    <name type="synonym">Candida guilliermondii</name>
    <dbReference type="NCBI Taxonomy" id="294746"/>
    <lineage>
        <taxon>Eukaryota</taxon>
        <taxon>Fungi</taxon>
        <taxon>Dikarya</taxon>
        <taxon>Ascomycota</taxon>
        <taxon>Saccharomycotina</taxon>
        <taxon>Pichiomycetes</taxon>
        <taxon>Debaryomycetaceae</taxon>
        <taxon>Meyerozyma</taxon>
    </lineage>
</organism>
<evidence type="ECO:0000256" key="5">
    <source>
        <dbReference type="ARBA" id="ARBA00023033"/>
    </source>
</evidence>
<protein>
    <recommendedName>
        <fullName evidence="6">FAD-binding domain-containing protein</fullName>
    </recommendedName>
</protein>
<keyword evidence="8" id="KW-1185">Reference proteome</keyword>
<proteinExistence type="inferred from homology"/>
<dbReference type="RefSeq" id="XP_001484621.2">
    <property type="nucleotide sequence ID" value="XM_001484571.1"/>
</dbReference>
<dbReference type="STRING" id="294746.A5DGE9"/>
<dbReference type="HOGENOM" id="CLU_009665_19_3_1"/>
<dbReference type="Pfam" id="PF01494">
    <property type="entry name" value="FAD_binding_3"/>
    <property type="match status" value="1"/>
</dbReference>
<dbReference type="VEuPathDB" id="FungiDB:PGUG_02350"/>
<keyword evidence="2" id="KW-0285">Flavoprotein</keyword>
<keyword evidence="3" id="KW-0274">FAD</keyword>
<reference evidence="7 8" key="1">
    <citation type="journal article" date="2009" name="Nature">
        <title>Evolution of pathogenicity and sexual reproduction in eight Candida genomes.</title>
        <authorList>
            <person name="Butler G."/>
            <person name="Rasmussen M.D."/>
            <person name="Lin M.F."/>
            <person name="Santos M.A."/>
            <person name="Sakthikumar S."/>
            <person name="Munro C.A."/>
            <person name="Rheinbay E."/>
            <person name="Grabherr M."/>
            <person name="Forche A."/>
            <person name="Reedy J.L."/>
            <person name="Agrafioti I."/>
            <person name="Arnaud M.B."/>
            <person name="Bates S."/>
            <person name="Brown A.J."/>
            <person name="Brunke S."/>
            <person name="Costanzo M.C."/>
            <person name="Fitzpatrick D.A."/>
            <person name="de Groot P.W."/>
            <person name="Harris D."/>
            <person name="Hoyer L.L."/>
            <person name="Hube B."/>
            <person name="Klis F.M."/>
            <person name="Kodira C."/>
            <person name="Lennard N."/>
            <person name="Logue M.E."/>
            <person name="Martin R."/>
            <person name="Neiman A.M."/>
            <person name="Nikolaou E."/>
            <person name="Quail M.A."/>
            <person name="Quinn J."/>
            <person name="Santos M.C."/>
            <person name="Schmitzberger F.F."/>
            <person name="Sherlock G."/>
            <person name="Shah P."/>
            <person name="Silverstein K.A."/>
            <person name="Skrzypek M.S."/>
            <person name="Soll D."/>
            <person name="Staggs R."/>
            <person name="Stansfield I."/>
            <person name="Stumpf M.P."/>
            <person name="Sudbery P.E."/>
            <person name="Srikantha T."/>
            <person name="Zeng Q."/>
            <person name="Berman J."/>
            <person name="Berriman M."/>
            <person name="Heitman J."/>
            <person name="Gow N.A."/>
            <person name="Lorenz M.C."/>
            <person name="Birren B.W."/>
            <person name="Kellis M."/>
            <person name="Cuomo C.A."/>
        </authorList>
    </citation>
    <scope>NUCLEOTIDE SEQUENCE [LARGE SCALE GENOMIC DNA]</scope>
    <source>
        <strain evidence="8">ATCC 6260 / CBS 566 / DSM 6381 / JCM 1539 / NBRC 10279 / NRRL Y-324</strain>
    </source>
</reference>
<keyword evidence="4" id="KW-0560">Oxidoreductase</keyword>
<dbReference type="AlphaFoldDB" id="A5DGE9"/>
<dbReference type="InterPro" id="IPR002938">
    <property type="entry name" value="FAD-bd"/>
</dbReference>
<dbReference type="OMA" id="DVEERWA"/>
<evidence type="ECO:0000256" key="1">
    <source>
        <dbReference type="ARBA" id="ARBA00007992"/>
    </source>
</evidence>
<evidence type="ECO:0000259" key="6">
    <source>
        <dbReference type="Pfam" id="PF01494"/>
    </source>
</evidence>